<reference evidence="1" key="1">
    <citation type="submission" date="2022-12" db="EMBL/GenBank/DDBJ databases">
        <title>Reclassification of two methanogenic archaea species isolated from the Kolyma lowland permafrost.</title>
        <authorList>
            <person name="Trubitsyn V.E."/>
            <person name="Rivkina E.M."/>
            <person name="Shcherbakova V.A."/>
        </authorList>
    </citation>
    <scope>NUCLEOTIDE SEQUENCE</scope>
    <source>
        <strain evidence="1">M2</strain>
        <strain evidence="2">MK4</strain>
    </source>
</reference>
<name>A0A9E5A2A4_9EURY</name>
<evidence type="ECO:0000313" key="1">
    <source>
        <dbReference type="EMBL" id="MCZ3366795.1"/>
    </source>
</evidence>
<comment type="caution">
    <text evidence="1">The sequence shown here is derived from an EMBL/GenBank/DDBJ whole genome shotgun (WGS) entry which is preliminary data.</text>
</comment>
<dbReference type="Proteomes" id="UP001074446">
    <property type="component" value="Unassembled WGS sequence"/>
</dbReference>
<keyword evidence="3" id="KW-1185">Reference proteome</keyword>
<sequence length="270" mass="31332">MENHKVISSKDNDDFVVTDSFLKLCAKFKKLKRSRGRIILVTGSPGTGKSSNIYKALKELNLNYYEPVLFLDNTKKSSLVIFKELMGGIKKDFRVKTKEEMVNKFSKYDAVLIADKIMDSESLNQKKIGLGEWIKNKGLKSIPFYFILFFEYVINKINLNKMNLIVHTTWTFEVKGVKYDLITDFSVLSKIISLILKIFFEVVEISYSESDTVKIVKNHFRDIDDEKIQYYIKKYGNKPRYILDDLENKTVSRKDLKNPEPAKTISKSGK</sequence>
<dbReference type="SUPFAM" id="SSF52540">
    <property type="entry name" value="P-loop containing nucleoside triphosphate hydrolases"/>
    <property type="match status" value="1"/>
</dbReference>
<organism evidence="1 3">
    <name type="scientific">Methanobacterium veterum</name>
    <dbReference type="NCBI Taxonomy" id="408577"/>
    <lineage>
        <taxon>Archaea</taxon>
        <taxon>Methanobacteriati</taxon>
        <taxon>Methanobacteriota</taxon>
        <taxon>Methanomada group</taxon>
        <taxon>Methanobacteria</taxon>
        <taxon>Methanobacteriales</taxon>
        <taxon>Methanobacteriaceae</taxon>
        <taxon>Methanobacterium</taxon>
    </lineage>
</organism>
<dbReference type="Proteomes" id="UP001068021">
    <property type="component" value="Unassembled WGS sequence"/>
</dbReference>
<dbReference type="EMBL" id="JAPVER010000020">
    <property type="protein sequence ID" value="MCZ3366795.1"/>
    <property type="molecule type" value="Genomic_DNA"/>
</dbReference>
<accession>A0A9E5A2A4</accession>
<dbReference type="EMBL" id="JAPVES010000030">
    <property type="protein sequence ID" value="MCZ3374058.1"/>
    <property type="molecule type" value="Genomic_DNA"/>
</dbReference>
<dbReference type="InterPro" id="IPR027417">
    <property type="entry name" value="P-loop_NTPase"/>
</dbReference>
<proteinExistence type="predicted"/>
<dbReference type="Gene3D" id="3.40.50.300">
    <property type="entry name" value="P-loop containing nucleotide triphosphate hydrolases"/>
    <property type="match status" value="1"/>
</dbReference>
<gene>
    <name evidence="2" type="ORF">O3H35_15515</name>
    <name evidence="1" type="ORF">O3H54_12980</name>
</gene>
<dbReference type="AlphaFoldDB" id="A0A9E5A2A4"/>
<evidence type="ECO:0000313" key="3">
    <source>
        <dbReference type="Proteomes" id="UP001068021"/>
    </source>
</evidence>
<protein>
    <submittedName>
        <fullName evidence="1">Uncharacterized protein</fullName>
    </submittedName>
</protein>
<evidence type="ECO:0000313" key="2">
    <source>
        <dbReference type="EMBL" id="MCZ3374058.1"/>
    </source>
</evidence>
<dbReference type="RefSeq" id="WP_048080819.1">
    <property type="nucleotide sequence ID" value="NZ_JAPVER010000020.1"/>
</dbReference>